<organism evidence="1 2">
    <name type="scientific">Leeuwenhoekiella aequorea</name>
    <dbReference type="NCBI Taxonomy" id="283736"/>
    <lineage>
        <taxon>Bacteria</taxon>
        <taxon>Pseudomonadati</taxon>
        <taxon>Bacteroidota</taxon>
        <taxon>Flavobacteriia</taxon>
        <taxon>Flavobacteriales</taxon>
        <taxon>Flavobacteriaceae</taxon>
        <taxon>Leeuwenhoekiella</taxon>
    </lineage>
</organism>
<dbReference type="OrthoDB" id="1446576at2"/>
<dbReference type="RefSeq" id="WP_128757202.1">
    <property type="nucleotide sequence ID" value="NZ_QOVM01000002.1"/>
</dbReference>
<accession>A0A4Q0PAA9</accession>
<sequence length="160" mass="19258">MRKYIFIVTSLLFLSSYSQSRKNIYFLIDRNDTLIKKQIATQTNEYEGYRIIDETRIVKTSRRSFREKPKDKVLKKGEIWISEGDDVEYETFASYSFSFNRKVDTIISKTYFDSLSIIKDRRKFLDTIKIENIFNLNYIFIEPKNCTKFIMRQAEILTFE</sequence>
<evidence type="ECO:0000313" key="1">
    <source>
        <dbReference type="EMBL" id="RXG23694.1"/>
    </source>
</evidence>
<keyword evidence="2" id="KW-1185">Reference proteome</keyword>
<gene>
    <name evidence="1" type="ORF">DSM00_1310</name>
</gene>
<reference evidence="1 2" key="1">
    <citation type="submission" date="2018-07" db="EMBL/GenBank/DDBJ databases">
        <title>Leeuwenhoekiella genomics.</title>
        <authorList>
            <person name="Tahon G."/>
            <person name="Willems A."/>
        </authorList>
    </citation>
    <scope>NUCLEOTIDE SEQUENCE [LARGE SCALE GENOMIC DNA]</scope>
    <source>
        <strain evidence="1 2">LMG 22550</strain>
    </source>
</reference>
<protein>
    <submittedName>
        <fullName evidence="1">Uncharacterized protein</fullName>
    </submittedName>
</protein>
<proteinExistence type="predicted"/>
<dbReference type="AlphaFoldDB" id="A0A4Q0PAA9"/>
<dbReference type="Proteomes" id="UP000289238">
    <property type="component" value="Unassembled WGS sequence"/>
</dbReference>
<evidence type="ECO:0000313" key="2">
    <source>
        <dbReference type="Proteomes" id="UP000289238"/>
    </source>
</evidence>
<comment type="caution">
    <text evidence="1">The sequence shown here is derived from an EMBL/GenBank/DDBJ whole genome shotgun (WGS) entry which is preliminary data.</text>
</comment>
<name>A0A4Q0PAA9_9FLAO</name>
<dbReference type="EMBL" id="QOVM01000002">
    <property type="protein sequence ID" value="RXG23694.1"/>
    <property type="molecule type" value="Genomic_DNA"/>
</dbReference>